<evidence type="ECO:0000313" key="2">
    <source>
        <dbReference type="Proteomes" id="UP000663891"/>
    </source>
</evidence>
<dbReference type="AlphaFoldDB" id="A0A813VI82"/>
<accession>A0A813VI82</accession>
<dbReference type="Proteomes" id="UP000663891">
    <property type="component" value="Unassembled WGS sequence"/>
</dbReference>
<organism evidence="1 2">
    <name type="scientific">Adineta steineri</name>
    <dbReference type="NCBI Taxonomy" id="433720"/>
    <lineage>
        <taxon>Eukaryota</taxon>
        <taxon>Metazoa</taxon>
        <taxon>Spiralia</taxon>
        <taxon>Gnathifera</taxon>
        <taxon>Rotifera</taxon>
        <taxon>Eurotatoria</taxon>
        <taxon>Bdelloidea</taxon>
        <taxon>Adinetida</taxon>
        <taxon>Adinetidae</taxon>
        <taxon>Adineta</taxon>
    </lineage>
</organism>
<protein>
    <submittedName>
        <fullName evidence="1">Uncharacterized protein</fullName>
    </submittedName>
</protein>
<evidence type="ECO:0000313" key="1">
    <source>
        <dbReference type="EMBL" id="CAF0841180.1"/>
    </source>
</evidence>
<proteinExistence type="predicted"/>
<sequence>MYQMIFYGHVPKHCLFNEELMAAKLQLKNLWIIILQEKKDRLATFEDNEKATFTRTIFGINGQISSFDFFLVSVAGPFLAVGTNLARGAAPLYLASKIYQF</sequence>
<comment type="caution">
    <text evidence="1">The sequence shown here is derived from an EMBL/GenBank/DDBJ whole genome shotgun (WGS) entry which is preliminary data.</text>
</comment>
<name>A0A813VI82_9BILA</name>
<gene>
    <name evidence="1" type="ORF">VCS650_LOCUS6144</name>
</gene>
<dbReference type="EMBL" id="CAJNON010000037">
    <property type="protein sequence ID" value="CAF0841180.1"/>
    <property type="molecule type" value="Genomic_DNA"/>
</dbReference>
<reference evidence="1" key="1">
    <citation type="submission" date="2021-02" db="EMBL/GenBank/DDBJ databases">
        <authorList>
            <person name="Nowell W R."/>
        </authorList>
    </citation>
    <scope>NUCLEOTIDE SEQUENCE</scope>
</reference>